<accession>A0A2W5HG37</accession>
<sequence length="109" mass="12553">MRQGKVFNNNIFVGLISKLDNGSYHFEYDPIYLSDTSMPAISLTLPKSKRVFNSPILFPFFFNMLSEGRNKRLQSFVLKIDENDHFEFLLKTAATETIGAIRVEEIQNS</sequence>
<dbReference type="EMBL" id="QFOI01000001">
    <property type="protein sequence ID" value="PZP52679.1"/>
    <property type="molecule type" value="Genomic_DNA"/>
</dbReference>
<protein>
    <submittedName>
        <fullName evidence="2">Phosphatidylinositol kinase</fullName>
    </submittedName>
</protein>
<comment type="caution">
    <text evidence="2">The sequence shown here is derived from an EMBL/GenBank/DDBJ whole genome shotgun (WGS) entry which is preliminary data.</text>
</comment>
<evidence type="ECO:0000313" key="2">
    <source>
        <dbReference type="EMBL" id="PZP52679.1"/>
    </source>
</evidence>
<evidence type="ECO:0000313" key="3">
    <source>
        <dbReference type="Proteomes" id="UP000249645"/>
    </source>
</evidence>
<dbReference type="AlphaFoldDB" id="A0A2W5HG37"/>
<dbReference type="Proteomes" id="UP000249645">
    <property type="component" value="Unassembled WGS sequence"/>
</dbReference>
<organism evidence="2 3">
    <name type="scientific">Pseudopedobacter saltans</name>
    <dbReference type="NCBI Taxonomy" id="151895"/>
    <lineage>
        <taxon>Bacteria</taxon>
        <taxon>Pseudomonadati</taxon>
        <taxon>Bacteroidota</taxon>
        <taxon>Sphingobacteriia</taxon>
        <taxon>Sphingobacteriales</taxon>
        <taxon>Sphingobacteriaceae</taxon>
        <taxon>Pseudopedobacter</taxon>
    </lineage>
</organism>
<feature type="domain" description="HipA N-terminal subdomain 1" evidence="1">
    <location>
        <begin position="5"/>
        <end position="103"/>
    </location>
</feature>
<dbReference type="GO" id="GO:0016301">
    <property type="term" value="F:kinase activity"/>
    <property type="evidence" value="ECO:0007669"/>
    <property type="project" value="UniProtKB-KW"/>
</dbReference>
<name>A0A2W5HG37_9SPHI</name>
<gene>
    <name evidence="2" type="ORF">DI598_00165</name>
</gene>
<dbReference type="InterPro" id="IPR017508">
    <property type="entry name" value="HipA_N1"/>
</dbReference>
<dbReference type="NCBIfam" id="TIGR03071">
    <property type="entry name" value="couple_hipA"/>
    <property type="match status" value="1"/>
</dbReference>
<dbReference type="Pfam" id="PF13657">
    <property type="entry name" value="Couple_hipA"/>
    <property type="match status" value="1"/>
</dbReference>
<evidence type="ECO:0000259" key="1">
    <source>
        <dbReference type="Pfam" id="PF13657"/>
    </source>
</evidence>
<proteinExistence type="predicted"/>
<reference evidence="2 3" key="1">
    <citation type="submission" date="2017-11" db="EMBL/GenBank/DDBJ databases">
        <title>Infants hospitalized years apart are colonized by the same room-sourced microbial strains.</title>
        <authorList>
            <person name="Brooks B."/>
            <person name="Olm M.R."/>
            <person name="Firek B.A."/>
            <person name="Baker R."/>
            <person name="Thomas B.C."/>
            <person name="Morowitz M.J."/>
            <person name="Banfield J.F."/>
        </authorList>
    </citation>
    <scope>NUCLEOTIDE SEQUENCE [LARGE SCALE GENOMIC DNA]</scope>
    <source>
        <strain evidence="2">S2_009_000_R2_76</strain>
    </source>
</reference>
<keyword evidence="2" id="KW-0808">Transferase</keyword>
<keyword evidence="2" id="KW-0418">Kinase</keyword>